<accession>A0ABW5S2B7</accession>
<dbReference type="Pfam" id="PF03613">
    <property type="entry name" value="EIID-AGA"/>
    <property type="match status" value="1"/>
</dbReference>
<sequence length="282" mass="31127">MSKSNLLKLEGNERKLIWQLFWRANPLMFCTSYTKQQGVTFAWALIPFLQRIYGKDSDEFYKSLGRHQSFFNTTPGMAPFIMGLVISMEEERKRAIDTFDNKSIEALKASLMGPLAGIGDSIYVGTLRIVATGVAIGLCQQGSILGPIIFALVYNIPNFLIRYYGSIVGYKAGSKFIGETMANGTFKVLTKAFSVMGLMMVGAMSAQYVKFDTVFATKLAGQSFKLQTILDSILPGLLPLSLVVGSFFYLRKKNKPVRVMVFIFVLAVVLTVLGITGVAPTK</sequence>
<dbReference type="RefSeq" id="WP_253058390.1">
    <property type="nucleotide sequence ID" value="NZ_JAMXWM010000002.1"/>
</dbReference>
<keyword evidence="3" id="KW-1185">Reference proteome</keyword>
<dbReference type="PANTHER" id="PTHR32502:SF23">
    <property type="entry name" value="TRANSPORT PROTEIN, PTS SYSTEM"/>
    <property type="match status" value="1"/>
</dbReference>
<dbReference type="Proteomes" id="UP001597399">
    <property type="component" value="Unassembled WGS sequence"/>
</dbReference>
<dbReference type="InterPro" id="IPR004704">
    <property type="entry name" value="PTS_IID_man"/>
</dbReference>
<feature type="transmembrane region" description="Helical" evidence="1">
    <location>
        <begin position="257"/>
        <end position="279"/>
    </location>
</feature>
<keyword evidence="1" id="KW-0472">Membrane</keyword>
<gene>
    <name evidence="2" type="ORF">ACFSUE_05910</name>
</gene>
<dbReference type="InterPro" id="IPR050303">
    <property type="entry name" value="GatZ_KbaZ_carbometab"/>
</dbReference>
<dbReference type="PANTHER" id="PTHR32502">
    <property type="entry name" value="N-ACETYLGALACTOSAMINE PERMEASE II COMPONENT-RELATED"/>
    <property type="match status" value="1"/>
</dbReference>
<organism evidence="2 3">
    <name type="scientific">Sporolactobacillus shoreicorticis</name>
    <dbReference type="NCBI Taxonomy" id="1923877"/>
    <lineage>
        <taxon>Bacteria</taxon>
        <taxon>Bacillati</taxon>
        <taxon>Bacillota</taxon>
        <taxon>Bacilli</taxon>
        <taxon>Bacillales</taxon>
        <taxon>Sporolactobacillaceae</taxon>
        <taxon>Sporolactobacillus</taxon>
    </lineage>
</organism>
<name>A0ABW5S2B7_9BACL</name>
<feature type="transmembrane region" description="Helical" evidence="1">
    <location>
        <begin position="229"/>
        <end position="250"/>
    </location>
</feature>
<proteinExistence type="predicted"/>
<protein>
    <submittedName>
        <fullName evidence="2">PTS system mannose/fructose/sorbose family transporter subunit IID</fullName>
    </submittedName>
</protein>
<dbReference type="EMBL" id="JBHUMQ010000015">
    <property type="protein sequence ID" value="MFD2693164.1"/>
    <property type="molecule type" value="Genomic_DNA"/>
</dbReference>
<keyword evidence="1" id="KW-0812">Transmembrane</keyword>
<evidence type="ECO:0000313" key="2">
    <source>
        <dbReference type="EMBL" id="MFD2693164.1"/>
    </source>
</evidence>
<reference evidence="3" key="1">
    <citation type="journal article" date="2019" name="Int. J. Syst. Evol. Microbiol.">
        <title>The Global Catalogue of Microorganisms (GCM) 10K type strain sequencing project: providing services to taxonomists for standard genome sequencing and annotation.</title>
        <authorList>
            <consortium name="The Broad Institute Genomics Platform"/>
            <consortium name="The Broad Institute Genome Sequencing Center for Infectious Disease"/>
            <person name="Wu L."/>
            <person name="Ma J."/>
        </authorList>
    </citation>
    <scope>NUCLEOTIDE SEQUENCE [LARGE SCALE GENOMIC DNA]</scope>
    <source>
        <strain evidence="3">TISTR 2466</strain>
    </source>
</reference>
<evidence type="ECO:0000313" key="3">
    <source>
        <dbReference type="Proteomes" id="UP001597399"/>
    </source>
</evidence>
<dbReference type="PROSITE" id="PS51108">
    <property type="entry name" value="PTS_EIID"/>
    <property type="match status" value="1"/>
</dbReference>
<keyword evidence="1" id="KW-1133">Transmembrane helix</keyword>
<comment type="caution">
    <text evidence="2">The sequence shown here is derived from an EMBL/GenBank/DDBJ whole genome shotgun (WGS) entry which is preliminary data.</text>
</comment>
<feature type="transmembrane region" description="Helical" evidence="1">
    <location>
        <begin position="188"/>
        <end position="209"/>
    </location>
</feature>
<evidence type="ECO:0000256" key="1">
    <source>
        <dbReference type="SAM" id="Phobius"/>
    </source>
</evidence>